<evidence type="ECO:0000313" key="5">
    <source>
        <dbReference type="EMBL" id="KAK5650156.1"/>
    </source>
</evidence>
<feature type="region of interest" description="Disordered" evidence="3">
    <location>
        <begin position="116"/>
        <end position="169"/>
    </location>
</feature>
<evidence type="ECO:0000256" key="1">
    <source>
        <dbReference type="ARBA" id="ARBA00001968"/>
    </source>
</evidence>
<comment type="cofactor">
    <cofactor evidence="1">
        <name>a divalent metal cation</name>
        <dbReference type="ChEBI" id="CHEBI:60240"/>
    </cofactor>
</comment>
<evidence type="ECO:0000256" key="2">
    <source>
        <dbReference type="ARBA" id="ARBA00022723"/>
    </source>
</evidence>
<evidence type="ECO:0000259" key="4">
    <source>
        <dbReference type="Pfam" id="PF13359"/>
    </source>
</evidence>
<dbReference type="AlphaFoldDB" id="A0AAN7VT42"/>
<name>A0AAN7VT42_9COLE</name>
<keyword evidence="2" id="KW-0479">Metal-binding</keyword>
<accession>A0AAN7VT42</accession>
<gene>
    <name evidence="5" type="ORF">RI129_001185</name>
</gene>
<reference evidence="5 6" key="1">
    <citation type="journal article" date="2024" name="Insects">
        <title>An Improved Chromosome-Level Genome Assembly of the Firefly Pyrocoelia pectoralis.</title>
        <authorList>
            <person name="Fu X."/>
            <person name="Meyer-Rochow V.B."/>
            <person name="Ballantyne L."/>
            <person name="Zhu X."/>
        </authorList>
    </citation>
    <scope>NUCLEOTIDE SEQUENCE [LARGE SCALE GENOMIC DNA]</scope>
    <source>
        <strain evidence="5">XCY_ONT2</strain>
    </source>
</reference>
<dbReference type="PANTHER" id="PTHR23080">
    <property type="entry name" value="THAP DOMAIN PROTEIN"/>
    <property type="match status" value="1"/>
</dbReference>
<dbReference type="GO" id="GO:0046872">
    <property type="term" value="F:metal ion binding"/>
    <property type="evidence" value="ECO:0007669"/>
    <property type="project" value="UniProtKB-KW"/>
</dbReference>
<keyword evidence="6" id="KW-1185">Reference proteome</keyword>
<feature type="domain" description="DDE Tnp4" evidence="4">
    <location>
        <begin position="292"/>
        <end position="454"/>
    </location>
</feature>
<organism evidence="5 6">
    <name type="scientific">Pyrocoelia pectoralis</name>
    <dbReference type="NCBI Taxonomy" id="417401"/>
    <lineage>
        <taxon>Eukaryota</taxon>
        <taxon>Metazoa</taxon>
        <taxon>Ecdysozoa</taxon>
        <taxon>Arthropoda</taxon>
        <taxon>Hexapoda</taxon>
        <taxon>Insecta</taxon>
        <taxon>Pterygota</taxon>
        <taxon>Neoptera</taxon>
        <taxon>Endopterygota</taxon>
        <taxon>Coleoptera</taxon>
        <taxon>Polyphaga</taxon>
        <taxon>Elateriformia</taxon>
        <taxon>Elateroidea</taxon>
        <taxon>Lampyridae</taxon>
        <taxon>Lampyrinae</taxon>
        <taxon>Pyrocoelia</taxon>
    </lineage>
</organism>
<dbReference type="Pfam" id="PF13359">
    <property type="entry name" value="DDE_Tnp_4"/>
    <property type="match status" value="1"/>
</dbReference>
<comment type="caution">
    <text evidence="5">The sequence shown here is derived from an EMBL/GenBank/DDBJ whole genome shotgun (WGS) entry which is preliminary data.</text>
</comment>
<protein>
    <recommendedName>
        <fullName evidence="4">DDE Tnp4 domain-containing protein</fullName>
    </recommendedName>
</protein>
<sequence length="465" mass="52728">MNPNVAPHKFACQPGRHLTSTKERVLSEKRARQKDIAKYLQSAAAAGPSTETFEPQLVEVIEVEHEQLPEPLKVEIQQRLCDKACQTKQVHFRSKSVQIPQKRKVKDAVVSPIKFPELDKQTSKPPKKRLRLENERTNPESSTVTETSESDSYEAIGSSTESSNSEADQLTAKIEQSNIRELFINIIKKNLRLYTGIPVIYADFIEILHKQTGLQNYYIYITLYKIRTNDSFEKIGHLFGISKTCASEIFTKSIFIMEPFMKELIFWPTECSIRRNLPISFRLEFSQVQSIIDCLEIQIQKPANALQQSLTWSEYKKCNTVKYLISSTPDGLINFISVGYGGRVSDAALFEDCKFLDILPDHSTVMADRGFKQIETLLNKKGCTLVRPPSVAADEKMSKEDVILTKRIASVRIHIERVIKRIRDFKMLAPHAVIGAEIIQKLDSAITVACAIINLQQPIINQGSL</sequence>
<dbReference type="InterPro" id="IPR027806">
    <property type="entry name" value="HARBI1_dom"/>
</dbReference>
<feature type="compositionally biased region" description="Polar residues" evidence="3">
    <location>
        <begin position="157"/>
        <end position="169"/>
    </location>
</feature>
<dbReference type="EMBL" id="JAVRBK010000001">
    <property type="protein sequence ID" value="KAK5650156.1"/>
    <property type="molecule type" value="Genomic_DNA"/>
</dbReference>
<evidence type="ECO:0000256" key="3">
    <source>
        <dbReference type="SAM" id="MobiDB-lite"/>
    </source>
</evidence>
<dbReference type="Proteomes" id="UP001329430">
    <property type="component" value="Chromosome 1"/>
</dbReference>
<evidence type="ECO:0000313" key="6">
    <source>
        <dbReference type="Proteomes" id="UP001329430"/>
    </source>
</evidence>
<proteinExistence type="predicted"/>